<accession>A0ABD6V6V1</accession>
<evidence type="ECO:0008006" key="3">
    <source>
        <dbReference type="Google" id="ProtNLM"/>
    </source>
</evidence>
<dbReference type="Proteomes" id="UP000236998">
    <property type="component" value="Unassembled WGS sequence"/>
</dbReference>
<reference evidence="1 2" key="1">
    <citation type="submission" date="2016-10" db="EMBL/GenBank/DDBJ databases">
        <title>Comparative genomics of Pseudomonas syringae.</title>
        <authorList>
            <person name="Hulin M.T."/>
        </authorList>
    </citation>
    <scope>NUCLEOTIDE SEQUENCE [LARGE SCALE GENOMIC DNA]</scope>
    <source>
        <strain evidence="1 2">9643</strain>
    </source>
</reference>
<dbReference type="AlphaFoldDB" id="A0ABD6V6V1"/>
<proteinExistence type="predicted"/>
<organism evidence="1 2">
    <name type="scientific">Pseudomonas syringae group genomosp. 3</name>
    <dbReference type="NCBI Taxonomy" id="251701"/>
    <lineage>
        <taxon>Bacteria</taxon>
        <taxon>Pseudomonadati</taxon>
        <taxon>Pseudomonadota</taxon>
        <taxon>Gammaproteobacteria</taxon>
        <taxon>Pseudomonadales</taxon>
        <taxon>Pseudomonadaceae</taxon>
        <taxon>Pseudomonas</taxon>
    </lineage>
</organism>
<protein>
    <recommendedName>
        <fullName evidence="3">Secreted protein</fullName>
    </recommendedName>
</protein>
<name>A0ABD6V6V1_9PSED</name>
<evidence type="ECO:0000313" key="1">
    <source>
        <dbReference type="EMBL" id="POD65777.1"/>
    </source>
</evidence>
<dbReference type="EMBL" id="MLET01000018">
    <property type="protein sequence ID" value="POD65777.1"/>
    <property type="molecule type" value="Genomic_DNA"/>
</dbReference>
<sequence>MKNACLLFTMMCSTWNTVAIRVLGKVALAHFKLGVCHRVGLYAVLRVLIQAPWSIRTLIVVRSIRTIGKALQLN</sequence>
<comment type="caution">
    <text evidence="1">The sequence shown here is derived from an EMBL/GenBank/DDBJ whole genome shotgun (WGS) entry which is preliminary data.</text>
</comment>
<gene>
    <name evidence="1" type="ORF">BKM07_21130</name>
</gene>
<evidence type="ECO:0000313" key="2">
    <source>
        <dbReference type="Proteomes" id="UP000236998"/>
    </source>
</evidence>